<evidence type="ECO:0000256" key="8">
    <source>
        <dbReference type="ARBA" id="ARBA00023136"/>
    </source>
</evidence>
<dbReference type="NCBIfam" id="TIGR01410">
    <property type="entry name" value="tatB"/>
    <property type="match status" value="1"/>
</dbReference>
<keyword evidence="4 9" id="KW-0812">Transmembrane</keyword>
<evidence type="ECO:0000256" key="11">
    <source>
        <dbReference type="SAM" id="Phobius"/>
    </source>
</evidence>
<dbReference type="AlphaFoldDB" id="A0A3T1CGV2"/>
<feature type="compositionally biased region" description="Low complexity" evidence="10">
    <location>
        <begin position="106"/>
        <end position="129"/>
    </location>
</feature>
<feature type="compositionally biased region" description="Pro residues" evidence="10">
    <location>
        <begin position="150"/>
        <end position="160"/>
    </location>
</feature>
<accession>A0A3T1CGV2</accession>
<protein>
    <recommendedName>
        <fullName evidence="9">Sec-independent protein translocase protein TatB</fullName>
    </recommendedName>
</protein>
<keyword evidence="5 9" id="KW-0653">Protein transport</keyword>
<dbReference type="HAMAP" id="MF_00237">
    <property type="entry name" value="TatB"/>
    <property type="match status" value="1"/>
</dbReference>
<evidence type="ECO:0000256" key="3">
    <source>
        <dbReference type="ARBA" id="ARBA00022475"/>
    </source>
</evidence>
<keyword evidence="6 9" id="KW-1133">Transmembrane helix</keyword>
<dbReference type="GO" id="GO:0008320">
    <property type="term" value="F:protein transmembrane transporter activity"/>
    <property type="evidence" value="ECO:0007669"/>
    <property type="project" value="UniProtKB-UniRule"/>
</dbReference>
<dbReference type="GO" id="GO:0043953">
    <property type="term" value="P:protein transport by the Tat complex"/>
    <property type="evidence" value="ECO:0007669"/>
    <property type="project" value="UniProtKB-UniRule"/>
</dbReference>
<sequence>MFDIGASELLVIVIVAILVIGPKDMPKALRHAGRWIGKLRRMSNHFRAGLDEVVRQAEIEEMEENWAARNKEIMAKYPDGSTPEGGAEDRKAPENLLPGQEMEPLASAGETADPDAAAEAAIRRAAPVKAPEHAPSANIPATNSDEPTLPLDPPPPGKGG</sequence>
<dbReference type="PRINTS" id="PR01506">
    <property type="entry name" value="TATBPROTEIN"/>
</dbReference>
<dbReference type="InterPro" id="IPR003369">
    <property type="entry name" value="TatA/B/E"/>
</dbReference>
<gene>
    <name evidence="9" type="primary">tatB</name>
    <name evidence="12" type="ORF">EKJ_10630</name>
</gene>
<name>A0A3T1CGV2_9SPHN</name>
<comment type="function">
    <text evidence="9">Part of the twin-arginine translocation (Tat) system that transports large folded proteins containing a characteristic twin-arginine motif in their signal peptide across membranes. Together with TatC, TatB is part of a receptor directly interacting with Tat signal peptides. TatB may form an oligomeric binding site that transiently accommodates folded Tat precursor proteins before their translocation.</text>
</comment>
<dbReference type="Pfam" id="PF02416">
    <property type="entry name" value="TatA_B_E"/>
    <property type="match status" value="1"/>
</dbReference>
<evidence type="ECO:0000256" key="10">
    <source>
        <dbReference type="SAM" id="MobiDB-lite"/>
    </source>
</evidence>
<keyword evidence="13" id="KW-1185">Reference proteome</keyword>
<dbReference type="InterPro" id="IPR018448">
    <property type="entry name" value="TatB"/>
</dbReference>
<evidence type="ECO:0000256" key="9">
    <source>
        <dbReference type="HAMAP-Rule" id="MF_00237"/>
    </source>
</evidence>
<reference evidence="12 13" key="1">
    <citation type="submission" date="2019-01" db="EMBL/GenBank/DDBJ databases">
        <title>Complete genome sequence of Erythrobacter flavus KJ5.</title>
        <authorList>
            <person name="Kanesaki Y."/>
            <person name="Brotosudarmo T."/>
            <person name="Moriuchi R."/>
            <person name="Awai K."/>
        </authorList>
    </citation>
    <scope>NUCLEOTIDE SEQUENCE [LARGE SCALE GENOMIC DNA]</scope>
    <source>
        <strain evidence="12 13">KJ5</strain>
    </source>
</reference>
<evidence type="ECO:0000313" key="13">
    <source>
        <dbReference type="Proteomes" id="UP000290057"/>
    </source>
</evidence>
<keyword evidence="8 9" id="KW-0472">Membrane</keyword>
<comment type="subunit">
    <text evidence="9">The Tat system comprises two distinct complexes: a TatABC complex, containing multiple copies of TatA, TatB and TatC subunits, and a separate TatA complex, containing only TatA subunits. Substrates initially bind to the TatABC complex, which probably triggers association of the separate TatA complex to form the active translocon.</text>
</comment>
<comment type="similarity">
    <text evidence="9">Belongs to the TatB family.</text>
</comment>
<dbReference type="GO" id="GO:0033281">
    <property type="term" value="C:TAT protein transport complex"/>
    <property type="evidence" value="ECO:0007669"/>
    <property type="project" value="UniProtKB-UniRule"/>
</dbReference>
<evidence type="ECO:0000256" key="4">
    <source>
        <dbReference type="ARBA" id="ARBA00022692"/>
    </source>
</evidence>
<evidence type="ECO:0000256" key="2">
    <source>
        <dbReference type="ARBA" id="ARBA00022448"/>
    </source>
</evidence>
<comment type="subcellular location">
    <subcellularLocation>
        <location evidence="9">Cell membrane</location>
        <topology evidence="9">Single-pass membrane protein</topology>
    </subcellularLocation>
    <subcellularLocation>
        <location evidence="1">Membrane</location>
        <topology evidence="1">Single-pass membrane protein</topology>
    </subcellularLocation>
</comment>
<evidence type="ECO:0000256" key="7">
    <source>
        <dbReference type="ARBA" id="ARBA00023010"/>
    </source>
</evidence>
<dbReference type="Proteomes" id="UP000290057">
    <property type="component" value="Chromosome"/>
</dbReference>
<dbReference type="PANTHER" id="PTHR33162:SF1">
    <property type="entry name" value="SEC-INDEPENDENT PROTEIN TRANSLOCASE PROTEIN TATA, CHLOROPLASTIC"/>
    <property type="match status" value="1"/>
</dbReference>
<dbReference type="EMBL" id="AP019389">
    <property type="protein sequence ID" value="BBI20216.1"/>
    <property type="molecule type" value="Genomic_DNA"/>
</dbReference>
<feature type="transmembrane region" description="Helical" evidence="11">
    <location>
        <begin position="6"/>
        <end position="22"/>
    </location>
</feature>
<dbReference type="RefSeq" id="WP_130586159.1">
    <property type="nucleotide sequence ID" value="NZ_AP019389.1"/>
</dbReference>
<keyword evidence="3 9" id="KW-1003">Cell membrane</keyword>
<keyword evidence="7 9" id="KW-0811">Translocation</keyword>
<dbReference type="Gene3D" id="1.20.5.3310">
    <property type="match status" value="1"/>
</dbReference>
<dbReference type="PANTHER" id="PTHR33162">
    <property type="entry name" value="SEC-INDEPENDENT PROTEIN TRANSLOCASE PROTEIN TATA, CHLOROPLASTIC"/>
    <property type="match status" value="1"/>
</dbReference>
<evidence type="ECO:0000256" key="6">
    <source>
        <dbReference type="ARBA" id="ARBA00022989"/>
    </source>
</evidence>
<evidence type="ECO:0000256" key="1">
    <source>
        <dbReference type="ARBA" id="ARBA00004167"/>
    </source>
</evidence>
<keyword evidence="2 9" id="KW-0813">Transport</keyword>
<organism evidence="12 13">
    <name type="scientific">Qipengyuania flava</name>
    <dbReference type="NCBI Taxonomy" id="192812"/>
    <lineage>
        <taxon>Bacteria</taxon>
        <taxon>Pseudomonadati</taxon>
        <taxon>Pseudomonadota</taxon>
        <taxon>Alphaproteobacteria</taxon>
        <taxon>Sphingomonadales</taxon>
        <taxon>Erythrobacteraceae</taxon>
        <taxon>Qipengyuania</taxon>
    </lineage>
</organism>
<feature type="region of interest" description="Disordered" evidence="10">
    <location>
        <begin position="73"/>
        <end position="160"/>
    </location>
</feature>
<evidence type="ECO:0000313" key="12">
    <source>
        <dbReference type="EMBL" id="BBI20216.1"/>
    </source>
</evidence>
<evidence type="ECO:0000256" key="5">
    <source>
        <dbReference type="ARBA" id="ARBA00022927"/>
    </source>
</evidence>
<proteinExistence type="inferred from homology"/>